<dbReference type="Proteomes" id="UP000465609">
    <property type="component" value="Chromosome"/>
</dbReference>
<keyword evidence="2" id="KW-1185">Reference proteome</keyword>
<proteinExistence type="predicted"/>
<reference evidence="1 2" key="1">
    <citation type="journal article" date="2019" name="Emerg. Microbes Infect.">
        <title>Comprehensive subspecies identification of 175 nontuberculous mycobacteria species based on 7547 genomic profiles.</title>
        <authorList>
            <person name="Matsumoto Y."/>
            <person name="Kinjo T."/>
            <person name="Motooka D."/>
            <person name="Nabeya D."/>
            <person name="Jung N."/>
            <person name="Uechi K."/>
            <person name="Horii T."/>
            <person name="Iida T."/>
            <person name="Fujita J."/>
            <person name="Nakamura S."/>
        </authorList>
    </citation>
    <scope>NUCLEOTIDE SEQUENCE [LARGE SCALE GENOMIC DNA]</scope>
    <source>
        <strain evidence="1 2">JCM 15296</strain>
    </source>
</reference>
<sequence length="84" mass="8734">MTAATDADQGPHGAYYAAKARVFDALHALGAKSRETAASGLALADFGGESLIADADRCVATGAEVKYRLGYGYWTGYSRANGRS</sequence>
<protein>
    <submittedName>
        <fullName evidence="1">Uncharacterized protein</fullName>
    </submittedName>
</protein>
<accession>A0ABN5YKG2</accession>
<organism evidence="1 2">
    <name type="scientific">Mycolicibacterium aubagnense</name>
    <dbReference type="NCBI Taxonomy" id="319707"/>
    <lineage>
        <taxon>Bacteria</taxon>
        <taxon>Bacillati</taxon>
        <taxon>Actinomycetota</taxon>
        <taxon>Actinomycetes</taxon>
        <taxon>Mycobacteriales</taxon>
        <taxon>Mycobacteriaceae</taxon>
        <taxon>Mycolicibacterium</taxon>
    </lineage>
</organism>
<evidence type="ECO:0000313" key="1">
    <source>
        <dbReference type="EMBL" id="BBX82152.1"/>
    </source>
</evidence>
<dbReference type="EMBL" id="AP022577">
    <property type="protein sequence ID" value="BBX82152.1"/>
    <property type="molecule type" value="Genomic_DNA"/>
</dbReference>
<dbReference type="RefSeq" id="WP_138230251.1">
    <property type="nucleotide sequence ID" value="NZ_AP022577.1"/>
</dbReference>
<name>A0ABN5YKG2_9MYCO</name>
<gene>
    <name evidence="1" type="ORF">MAUB_00250</name>
</gene>
<evidence type="ECO:0000313" key="2">
    <source>
        <dbReference type="Proteomes" id="UP000465609"/>
    </source>
</evidence>